<reference evidence="1" key="2">
    <citation type="submission" date="2020-09" db="EMBL/GenBank/DDBJ databases">
        <authorList>
            <person name="Sun Q."/>
            <person name="Ohkuma M."/>
        </authorList>
    </citation>
    <scope>NUCLEOTIDE SEQUENCE</scope>
    <source>
        <strain evidence="1">JCM 4059</strain>
    </source>
</reference>
<reference evidence="1" key="1">
    <citation type="journal article" date="2014" name="Int. J. Syst. Evol. Microbiol.">
        <title>Complete genome sequence of Corynebacterium casei LMG S-19264T (=DSM 44701T), isolated from a smear-ripened cheese.</title>
        <authorList>
            <consortium name="US DOE Joint Genome Institute (JGI-PGF)"/>
            <person name="Walter F."/>
            <person name="Albersmeier A."/>
            <person name="Kalinowski J."/>
            <person name="Ruckert C."/>
        </authorList>
    </citation>
    <scope>NUCLEOTIDE SEQUENCE</scope>
    <source>
        <strain evidence="1">JCM 4059</strain>
    </source>
</reference>
<dbReference type="Proteomes" id="UP000638313">
    <property type="component" value="Unassembled WGS sequence"/>
</dbReference>
<dbReference type="PANTHER" id="PTHR34817:SF2">
    <property type="entry name" value="NUCLEOTIDYLTRANSFERASE"/>
    <property type="match status" value="1"/>
</dbReference>
<evidence type="ECO:0000313" key="2">
    <source>
        <dbReference type="Proteomes" id="UP000638313"/>
    </source>
</evidence>
<sequence>MIRMSDEKHLAERHSILSVVVGSRAFGLATAASDVDRRGVFVAPTEDFWPMSKPPTHLDGPLPEQFSWEVERFCELALTGNPNVLEVLHSPLVEHSTALGAELRALAPAFLSRRAYRTYGRYARSQFAKADARRRSEGEPRWKHVVHLLRLMISGAELLESGSVMVDVGPHRERLMAVRRGELTWAEVCAWHDRLAARLDAALAGSPLPDDPDTPRVEDWLVSVRRRSLHQESPAS</sequence>
<protein>
    <submittedName>
        <fullName evidence="1">Nucleotidyltransferase</fullName>
    </submittedName>
</protein>
<evidence type="ECO:0000313" key="1">
    <source>
        <dbReference type="EMBL" id="GHF55429.1"/>
    </source>
</evidence>
<keyword evidence="2" id="KW-1185">Reference proteome</keyword>
<gene>
    <name evidence="1" type="ORF">GCM10010218_41180</name>
</gene>
<dbReference type="InterPro" id="IPR018775">
    <property type="entry name" value="RlaP"/>
</dbReference>
<name>A0A919EEC7_9ACTN</name>
<dbReference type="EMBL" id="BNBD01000008">
    <property type="protein sequence ID" value="GHF55429.1"/>
    <property type="molecule type" value="Genomic_DNA"/>
</dbReference>
<comment type="caution">
    <text evidence="1">The sequence shown here is derived from an EMBL/GenBank/DDBJ whole genome shotgun (WGS) entry which is preliminary data.</text>
</comment>
<dbReference type="AlphaFoldDB" id="A0A919EEC7"/>
<proteinExistence type="predicted"/>
<dbReference type="Pfam" id="PF10127">
    <property type="entry name" value="RlaP"/>
    <property type="match status" value="1"/>
</dbReference>
<accession>A0A919EEC7</accession>
<organism evidence="1 2">
    <name type="scientific">Streptomyces mashuensis</name>
    <dbReference type="NCBI Taxonomy" id="33904"/>
    <lineage>
        <taxon>Bacteria</taxon>
        <taxon>Bacillati</taxon>
        <taxon>Actinomycetota</taxon>
        <taxon>Actinomycetes</taxon>
        <taxon>Kitasatosporales</taxon>
        <taxon>Streptomycetaceae</taxon>
        <taxon>Streptomyces</taxon>
    </lineage>
</organism>
<dbReference type="PANTHER" id="PTHR34817">
    <property type="entry name" value="NUCLEOTIDYLTRANSFERASE"/>
    <property type="match status" value="1"/>
</dbReference>